<dbReference type="SUPFAM" id="SSF51206">
    <property type="entry name" value="cAMP-binding domain-like"/>
    <property type="match status" value="1"/>
</dbReference>
<evidence type="ECO:0000259" key="1">
    <source>
        <dbReference type="PROSITE" id="PS50042"/>
    </source>
</evidence>
<dbReference type="InterPro" id="IPR000595">
    <property type="entry name" value="cNMP-bd_dom"/>
</dbReference>
<dbReference type="AlphaFoldDB" id="I2GQ81"/>
<dbReference type="GO" id="GO:0003700">
    <property type="term" value="F:DNA-binding transcription factor activity"/>
    <property type="evidence" value="ECO:0007669"/>
    <property type="project" value="TreeGrafter"/>
</dbReference>
<sequence>MRAPSLYDYLLPSSGHTHVRIDKYEKGAYIYQPGDELPQIFLINKGAVKIGSYSNDGERVIYDVLQPGEIFGNLDYLNEGGIEFFEFARAVTSITVMAIDRDYFKRIIVHDPVASEWFNVAVVRRWWKAETRLLHMTRGDIEARLSVLRKEYDKPILDNAGYRHNLFNLMSHQDLADLTGTTRQTISKKLKTNLEPSL</sequence>
<dbReference type="PROSITE" id="PS50042">
    <property type="entry name" value="CNMP_BINDING_3"/>
    <property type="match status" value="1"/>
</dbReference>
<dbReference type="InterPro" id="IPR014710">
    <property type="entry name" value="RmlC-like_jellyroll"/>
</dbReference>
<keyword evidence="3" id="KW-1185">Reference proteome</keyword>
<evidence type="ECO:0000313" key="2">
    <source>
        <dbReference type="EMBL" id="CCH56059.1"/>
    </source>
</evidence>
<dbReference type="PANTHER" id="PTHR24567">
    <property type="entry name" value="CRP FAMILY TRANSCRIPTIONAL REGULATORY PROTEIN"/>
    <property type="match status" value="1"/>
</dbReference>
<dbReference type="Gene3D" id="2.60.120.10">
    <property type="entry name" value="Jelly Rolls"/>
    <property type="match status" value="1"/>
</dbReference>
<dbReference type="STRING" id="1185876.BN8_05367"/>
<feature type="domain" description="Cyclic nucleotide-binding" evidence="1">
    <location>
        <begin position="24"/>
        <end position="108"/>
    </location>
</feature>
<dbReference type="InterPro" id="IPR050397">
    <property type="entry name" value="Env_Response_Regulators"/>
</dbReference>
<dbReference type="RefSeq" id="WP_009284624.1">
    <property type="nucleotide sequence ID" value="NZ_CAIT01000009.1"/>
</dbReference>
<name>I2GQ81_9BACT</name>
<dbReference type="EMBL" id="CAIT01000009">
    <property type="protein sequence ID" value="CCH56059.1"/>
    <property type="molecule type" value="Genomic_DNA"/>
</dbReference>
<proteinExistence type="predicted"/>
<evidence type="ECO:0000313" key="3">
    <source>
        <dbReference type="Proteomes" id="UP000009309"/>
    </source>
</evidence>
<accession>I2GQ81</accession>
<gene>
    <name evidence="2" type="primary">ntcA</name>
    <name evidence="2" type="ORF">BN8_05367</name>
</gene>
<reference evidence="2 3" key="1">
    <citation type="journal article" date="2012" name="J. Bacteriol.">
        <title>Genome Sequence of the Filamentous Bacterium Fibrisoma limi BUZ 3T.</title>
        <authorList>
            <person name="Filippini M."/>
            <person name="Qi W."/>
            <person name="Jaenicke S."/>
            <person name="Goesmann A."/>
            <person name="Smits T.H."/>
            <person name="Bagheri H.C."/>
        </authorList>
    </citation>
    <scope>NUCLEOTIDE SEQUENCE [LARGE SCALE GENOMIC DNA]</scope>
    <source>
        <strain evidence="3">BUZ 3T</strain>
    </source>
</reference>
<organism evidence="2 3">
    <name type="scientific">Fibrisoma limi BUZ 3</name>
    <dbReference type="NCBI Taxonomy" id="1185876"/>
    <lineage>
        <taxon>Bacteria</taxon>
        <taxon>Pseudomonadati</taxon>
        <taxon>Bacteroidota</taxon>
        <taxon>Cytophagia</taxon>
        <taxon>Cytophagales</taxon>
        <taxon>Spirosomataceae</taxon>
        <taxon>Fibrisoma</taxon>
    </lineage>
</organism>
<dbReference type="OrthoDB" id="667966at2"/>
<dbReference type="GO" id="GO:0005829">
    <property type="term" value="C:cytosol"/>
    <property type="evidence" value="ECO:0007669"/>
    <property type="project" value="TreeGrafter"/>
</dbReference>
<dbReference type="InterPro" id="IPR018490">
    <property type="entry name" value="cNMP-bd_dom_sf"/>
</dbReference>
<dbReference type="Pfam" id="PF00027">
    <property type="entry name" value="cNMP_binding"/>
    <property type="match status" value="1"/>
</dbReference>
<comment type="caution">
    <text evidence="2">The sequence shown here is derived from an EMBL/GenBank/DDBJ whole genome shotgun (WGS) entry which is preliminary data.</text>
</comment>
<dbReference type="CDD" id="cd00038">
    <property type="entry name" value="CAP_ED"/>
    <property type="match status" value="1"/>
</dbReference>
<dbReference type="Proteomes" id="UP000009309">
    <property type="component" value="Unassembled WGS sequence"/>
</dbReference>
<protein>
    <submittedName>
        <fullName evidence="2">Global nitrogen regulator</fullName>
    </submittedName>
</protein>
<dbReference type="PANTHER" id="PTHR24567:SF26">
    <property type="entry name" value="REGULATORY PROTEIN YEIL"/>
    <property type="match status" value="1"/>
</dbReference>
<dbReference type="eggNOG" id="COG0664">
    <property type="taxonomic scope" value="Bacteria"/>
</dbReference>